<dbReference type="EMBL" id="SRKZ01000003">
    <property type="protein sequence ID" value="TGD80805.1"/>
    <property type="molecule type" value="Genomic_DNA"/>
</dbReference>
<evidence type="ECO:0000313" key="3">
    <source>
        <dbReference type="Proteomes" id="UP000298284"/>
    </source>
</evidence>
<dbReference type="InterPro" id="IPR019302">
    <property type="entry name" value="CAP12/PCTIR_TIR_dom"/>
</dbReference>
<comment type="caution">
    <text evidence="2">The sequence shown here is derived from an EMBL/GenBank/DDBJ whole genome shotgun (WGS) entry which is preliminary data.</text>
</comment>
<gene>
    <name evidence="2" type="ORF">EU557_13460</name>
</gene>
<evidence type="ECO:0000313" key="2">
    <source>
        <dbReference type="EMBL" id="TGD80805.1"/>
    </source>
</evidence>
<dbReference type="OrthoDB" id="5497289at2"/>
<feature type="domain" description="CD-NTase-associated protein 12/Pycsar effector protein TIR" evidence="1">
    <location>
        <begin position="113"/>
        <end position="236"/>
    </location>
</feature>
<dbReference type="Proteomes" id="UP000298284">
    <property type="component" value="Unassembled WGS sequence"/>
</dbReference>
<keyword evidence="3" id="KW-1185">Reference proteome</keyword>
<name>A0A4Z0MNN1_9BACT</name>
<organism evidence="2 3">
    <name type="scientific">Hymenobacter wooponensis</name>
    <dbReference type="NCBI Taxonomy" id="1525360"/>
    <lineage>
        <taxon>Bacteria</taxon>
        <taxon>Pseudomonadati</taxon>
        <taxon>Bacteroidota</taxon>
        <taxon>Cytophagia</taxon>
        <taxon>Cytophagales</taxon>
        <taxon>Hymenobacteraceae</taxon>
        <taxon>Hymenobacter</taxon>
    </lineage>
</organism>
<dbReference type="AlphaFoldDB" id="A0A4Z0MNN1"/>
<reference evidence="2 3" key="1">
    <citation type="submission" date="2019-04" db="EMBL/GenBank/DDBJ databases">
        <authorList>
            <person name="Feng G."/>
            <person name="Zhang J."/>
            <person name="Zhu H."/>
        </authorList>
    </citation>
    <scope>NUCLEOTIDE SEQUENCE [LARGE SCALE GENOMIC DNA]</scope>
    <source>
        <strain evidence="2 3">JCM 19491</strain>
    </source>
</reference>
<accession>A0A4Z0MNN1</accession>
<evidence type="ECO:0000259" key="1">
    <source>
        <dbReference type="Pfam" id="PF10137"/>
    </source>
</evidence>
<dbReference type="GO" id="GO:0050135">
    <property type="term" value="F:NADP+ nucleosidase activity"/>
    <property type="evidence" value="ECO:0007669"/>
    <property type="project" value="InterPro"/>
</dbReference>
<protein>
    <recommendedName>
        <fullName evidence="1">CD-NTase-associated protein 12/Pycsar effector protein TIR domain-containing protein</fullName>
    </recommendedName>
</protein>
<proteinExistence type="predicted"/>
<dbReference type="Pfam" id="PF10137">
    <property type="entry name" value="CAP12-PCTIR_TIR"/>
    <property type="match status" value="1"/>
</dbReference>
<dbReference type="RefSeq" id="WP_135530947.1">
    <property type="nucleotide sequence ID" value="NZ_SRKZ01000003.1"/>
</dbReference>
<sequence length="263" mass="28752">MDRNKLQTLREKVEALALPKLPSKQGYHHGLDYDEAGQKALAAAATTATGLLNKAKLARGAIHQKKLVALADQLKATSNNGFSSTARLPIAALHTARTTLLRILKAVDAESRKVFIVHGRDEAMRKEAQATLHRFGIDGIVLHEEINEGQTIIEKFDREARACGYAVVLFSPDDMGGLRVGKTAPKLSPRARQNVVLELGYFVALLGRKNVFVLVAGSGLEQPSDFHGVVYESYDKAGSWKRRLANELSAQGFYIDPAVLKKV</sequence>